<feature type="compositionally biased region" description="Low complexity" evidence="1">
    <location>
        <begin position="463"/>
        <end position="487"/>
    </location>
</feature>
<dbReference type="Pfam" id="PF00756">
    <property type="entry name" value="Esterase"/>
    <property type="match status" value="1"/>
</dbReference>
<feature type="compositionally biased region" description="Low complexity" evidence="1">
    <location>
        <begin position="501"/>
        <end position="538"/>
    </location>
</feature>
<comment type="caution">
    <text evidence="2">The sequence shown here is derived from an EMBL/GenBank/DDBJ whole genome shotgun (WGS) entry which is preliminary data.</text>
</comment>
<dbReference type="SUPFAM" id="SSF53474">
    <property type="entry name" value="alpha/beta-Hydrolases"/>
    <property type="match status" value="1"/>
</dbReference>
<reference evidence="2" key="1">
    <citation type="journal article" date="2014" name="Int. J. Syst. Evol. Microbiol.">
        <title>Complete genome sequence of Corynebacterium casei LMG S-19264T (=DSM 44701T), isolated from a smear-ripened cheese.</title>
        <authorList>
            <consortium name="US DOE Joint Genome Institute (JGI-PGF)"/>
            <person name="Walter F."/>
            <person name="Albersmeier A."/>
            <person name="Kalinowski J."/>
            <person name="Ruckert C."/>
        </authorList>
    </citation>
    <scope>NUCLEOTIDE SEQUENCE</scope>
    <source>
        <strain evidence="2">CGMCC 1.12827</strain>
    </source>
</reference>
<sequence>MVAGVGTAYAANTQAVLRPHCDWVDTQYLVQSCSVYSESMQKYVTVNIRASDGSSTNGERGVYFLDGIGAPADRNTWSYPQIGTYGAYSAQYTLVMPAGGAGSWMTDWNSDAQMTDGTTQKEQWETFLSSELPDYLNTNFGVSTSGNAIVGLSMSGGSALTLAEKHPTVWSVADGTSGFYQTDNPLGWFLIPFIQKYTAGINNGSTAMWGDPHSPTNSWGINDAGLNLAQLKKNGQTAIVSVGIGLPGSLAEWSALLTSMGGDPIATIYNIGVGVGLELGSLVSTVVLNIQAAITGAPVKFVYTFGAHDWTHWEQNLPSDALWVQNQLAALPTVTVVNSDGSIASTTATTTTSTTTTATTDPASTDPASTDPSGTGTEATVADDAPEGTPSAGVTPVSSETTEAGTPTDTTESTNSDPAATGSGSTAPASTSDDGSQGTTAPTGETGESQSTPANTEEPAPVTTDPTTEAPASTDTAATPAPSESAPVETTSGDSTPATDSAPAESAPTDTTATASTASTASATAVTKPATAPATVVS</sequence>
<feature type="compositionally biased region" description="Polar residues" evidence="1">
    <location>
        <begin position="433"/>
        <end position="455"/>
    </location>
</feature>
<evidence type="ECO:0000313" key="2">
    <source>
        <dbReference type="EMBL" id="GGB21906.1"/>
    </source>
</evidence>
<keyword evidence="3" id="KW-1185">Reference proteome</keyword>
<evidence type="ECO:0000256" key="1">
    <source>
        <dbReference type="SAM" id="MobiDB-lite"/>
    </source>
</evidence>
<protein>
    <recommendedName>
        <fullName evidence="4">Esterase</fullName>
    </recommendedName>
</protein>
<dbReference type="InterPro" id="IPR029058">
    <property type="entry name" value="AB_hydrolase_fold"/>
</dbReference>
<evidence type="ECO:0008006" key="4">
    <source>
        <dbReference type="Google" id="ProtNLM"/>
    </source>
</evidence>
<dbReference type="Gene3D" id="3.40.50.1820">
    <property type="entry name" value="alpha/beta hydrolase"/>
    <property type="match status" value="1"/>
</dbReference>
<dbReference type="AlphaFoldDB" id="A0A916WQ27"/>
<feature type="region of interest" description="Disordered" evidence="1">
    <location>
        <begin position="345"/>
        <end position="538"/>
    </location>
</feature>
<proteinExistence type="predicted"/>
<organism evidence="2 3">
    <name type="scientific">Gordonia jinhuaensis</name>
    <dbReference type="NCBI Taxonomy" id="1517702"/>
    <lineage>
        <taxon>Bacteria</taxon>
        <taxon>Bacillati</taxon>
        <taxon>Actinomycetota</taxon>
        <taxon>Actinomycetes</taxon>
        <taxon>Mycobacteriales</taxon>
        <taxon>Gordoniaceae</taxon>
        <taxon>Gordonia</taxon>
    </lineage>
</organism>
<dbReference type="Proteomes" id="UP000621454">
    <property type="component" value="Unassembled WGS sequence"/>
</dbReference>
<gene>
    <name evidence="2" type="ORF">GCM10011489_07610</name>
</gene>
<accession>A0A916WQ27</accession>
<feature type="compositionally biased region" description="Low complexity" evidence="1">
    <location>
        <begin position="345"/>
        <end position="373"/>
    </location>
</feature>
<dbReference type="EMBL" id="BMGC01000003">
    <property type="protein sequence ID" value="GGB21906.1"/>
    <property type="molecule type" value="Genomic_DNA"/>
</dbReference>
<name>A0A916WQ27_9ACTN</name>
<reference evidence="2" key="2">
    <citation type="submission" date="2020-09" db="EMBL/GenBank/DDBJ databases">
        <authorList>
            <person name="Sun Q."/>
            <person name="Zhou Y."/>
        </authorList>
    </citation>
    <scope>NUCLEOTIDE SEQUENCE</scope>
    <source>
        <strain evidence="2">CGMCC 1.12827</strain>
    </source>
</reference>
<dbReference type="InterPro" id="IPR000801">
    <property type="entry name" value="Esterase-like"/>
</dbReference>
<feature type="compositionally biased region" description="Polar residues" evidence="1">
    <location>
        <begin position="488"/>
        <end position="499"/>
    </location>
</feature>
<evidence type="ECO:0000313" key="3">
    <source>
        <dbReference type="Proteomes" id="UP000621454"/>
    </source>
</evidence>
<feature type="compositionally biased region" description="Low complexity" evidence="1">
    <location>
        <begin position="400"/>
        <end position="432"/>
    </location>
</feature>